<dbReference type="PANTHER" id="PTHR10233:SF14">
    <property type="entry name" value="TRANSLATION INITIATION FACTOR EIF-2B SUBUNIT DELTA"/>
    <property type="match status" value="1"/>
</dbReference>
<evidence type="ECO:0000256" key="1">
    <source>
        <dbReference type="ARBA" id="ARBA00004514"/>
    </source>
</evidence>
<keyword evidence="5" id="KW-0648">Protein biosynthesis</keyword>
<evidence type="ECO:0000256" key="6">
    <source>
        <dbReference type="ARBA" id="ARBA00044147"/>
    </source>
</evidence>
<evidence type="ECO:0000256" key="8">
    <source>
        <dbReference type="ARBA" id="ARBA00046432"/>
    </source>
</evidence>
<reference evidence="11 12" key="1">
    <citation type="journal article" date="2013" name="BMC Genomics">
        <title>The genome and transcriptome of the pine saprophyte Ophiostoma piceae, and a comparison with the bark beetle-associated pine pathogen Grosmannia clavigera.</title>
        <authorList>
            <person name="Haridas S."/>
            <person name="Wang Y."/>
            <person name="Lim L."/>
            <person name="Massoumi Alamouti S."/>
            <person name="Jackman S."/>
            <person name="Docking R."/>
            <person name="Robertson G."/>
            <person name="Birol I."/>
            <person name="Bohlmann J."/>
            <person name="Breuil C."/>
        </authorList>
    </citation>
    <scope>NUCLEOTIDE SEQUENCE [LARGE SCALE GENOMIC DNA]</scope>
    <source>
        <strain evidence="11 12">UAMH 11346</strain>
    </source>
</reference>
<evidence type="ECO:0000256" key="3">
    <source>
        <dbReference type="ARBA" id="ARBA00022490"/>
    </source>
</evidence>
<accession>S3BWY2</accession>
<dbReference type="VEuPathDB" id="FungiDB:F503_00211"/>
<dbReference type="OrthoDB" id="10254737at2759"/>
<dbReference type="EMBL" id="KE148158">
    <property type="protein sequence ID" value="EPE05057.1"/>
    <property type="molecule type" value="Genomic_DNA"/>
</dbReference>
<comment type="similarity">
    <text evidence="2 9">Belongs to the eIF-2B alpha/beta/delta subunits family.</text>
</comment>
<evidence type="ECO:0000256" key="4">
    <source>
        <dbReference type="ARBA" id="ARBA00022540"/>
    </source>
</evidence>
<dbReference type="STRING" id="1262450.S3BWY2"/>
<feature type="region of interest" description="Disordered" evidence="10">
    <location>
        <begin position="1"/>
        <end position="166"/>
    </location>
</feature>
<sequence length="521" mass="54469">MATPQAPGVVAAAGPGAEPAQQIEQTPAPAQAQTPKPDQTATTEKPANAPKESKDKPAAAAPPAAGGDAPPKKPSGAELKALKQAEKAKRRAAVIAAKEAVGGPAAPSVPAVSTAASGQQKQGKSKGKHDDGSGSRPSGGAEGAKITGPLARHPGPPGAASATAASAVDPSAVADLEKDPRSGIPECFSHLPMAKRITLSQAHKDVHPAVLAVGQQMASFTLRDNMARLEATLLAFRKVIESYKTPPGNAFSRHFVSHVLNPQIEYLIECRPMCFAMGNAIRLLKARVSQLDLDTDDADAIEDLVETINGFIQERIFVAAVGIAHEAASMIHDGDIVLTYGGPRLVRAALEKAWDQGMRFDLIVVDDAGDSKAGKDLAKLFQQRRSSDDDAYVTYCPSLDGIDSHIARSTTVFLGVEAVFANGALLAPAGTCDVAMAASAQGCAVIALSETVNFDGDRVATDALAYNEIDPDRCDAGEFRLLFDTTQSSLISMLICEYEEASGKVPAHATYQVMRTREDPN</sequence>
<evidence type="ECO:0000313" key="11">
    <source>
        <dbReference type="EMBL" id="EPE05057.1"/>
    </source>
</evidence>
<evidence type="ECO:0000256" key="7">
    <source>
        <dbReference type="ARBA" id="ARBA00044356"/>
    </source>
</evidence>
<proteinExistence type="inferred from homology"/>
<keyword evidence="3" id="KW-0963">Cytoplasm</keyword>
<dbReference type="Gene3D" id="3.40.50.10470">
    <property type="entry name" value="Translation initiation factor eif-2b, domain 2"/>
    <property type="match status" value="1"/>
</dbReference>
<dbReference type="PANTHER" id="PTHR10233">
    <property type="entry name" value="TRANSLATION INITIATION FACTOR EIF-2B"/>
    <property type="match status" value="1"/>
</dbReference>
<feature type="compositionally biased region" description="Low complexity" evidence="10">
    <location>
        <begin position="58"/>
        <end position="79"/>
    </location>
</feature>
<comment type="subcellular location">
    <subcellularLocation>
        <location evidence="1">Cytoplasm</location>
        <location evidence="1">Cytosol</location>
    </subcellularLocation>
</comment>
<dbReference type="InterPro" id="IPR000649">
    <property type="entry name" value="IF-2B-related"/>
</dbReference>
<feature type="compositionally biased region" description="Low complexity" evidence="10">
    <location>
        <begin position="93"/>
        <end position="122"/>
    </location>
</feature>
<dbReference type="AlphaFoldDB" id="S3BWY2"/>
<dbReference type="Pfam" id="PF01008">
    <property type="entry name" value="IF-2B"/>
    <property type="match status" value="1"/>
</dbReference>
<evidence type="ECO:0000256" key="5">
    <source>
        <dbReference type="ARBA" id="ARBA00022917"/>
    </source>
</evidence>
<feature type="compositionally biased region" description="Low complexity" evidence="10">
    <location>
        <begin position="1"/>
        <end position="43"/>
    </location>
</feature>
<dbReference type="eggNOG" id="KOG1467">
    <property type="taxonomic scope" value="Eukaryota"/>
</dbReference>
<protein>
    <recommendedName>
        <fullName evidence="6">Translation initiation factor eIF2B subunit delta</fullName>
    </recommendedName>
    <alternativeName>
        <fullName evidence="7">eIF2B GDP-GTP exchange factor subunit delta</fullName>
    </alternativeName>
</protein>
<evidence type="ECO:0000313" key="12">
    <source>
        <dbReference type="Proteomes" id="UP000016923"/>
    </source>
</evidence>
<keyword evidence="12" id="KW-1185">Reference proteome</keyword>
<dbReference type="InterPro" id="IPR042529">
    <property type="entry name" value="IF_2B-like_C"/>
</dbReference>
<gene>
    <name evidence="11" type="ORF">F503_00211</name>
</gene>
<evidence type="ECO:0000256" key="9">
    <source>
        <dbReference type="RuleBase" id="RU003814"/>
    </source>
</evidence>
<dbReference type="InterPro" id="IPR037171">
    <property type="entry name" value="NagB/RpiA_transferase-like"/>
</dbReference>
<dbReference type="HOGENOM" id="CLU_016218_3_1_1"/>
<dbReference type="Proteomes" id="UP000016923">
    <property type="component" value="Unassembled WGS sequence"/>
</dbReference>
<dbReference type="GO" id="GO:0003743">
    <property type="term" value="F:translation initiation factor activity"/>
    <property type="evidence" value="ECO:0007669"/>
    <property type="project" value="UniProtKB-KW"/>
</dbReference>
<evidence type="ECO:0000256" key="10">
    <source>
        <dbReference type="SAM" id="MobiDB-lite"/>
    </source>
</evidence>
<keyword evidence="4 11" id="KW-0396">Initiation factor</keyword>
<organism evidence="11 12">
    <name type="scientific">Ophiostoma piceae (strain UAMH 11346)</name>
    <name type="common">Sap stain fungus</name>
    <dbReference type="NCBI Taxonomy" id="1262450"/>
    <lineage>
        <taxon>Eukaryota</taxon>
        <taxon>Fungi</taxon>
        <taxon>Dikarya</taxon>
        <taxon>Ascomycota</taxon>
        <taxon>Pezizomycotina</taxon>
        <taxon>Sordariomycetes</taxon>
        <taxon>Sordariomycetidae</taxon>
        <taxon>Ophiostomatales</taxon>
        <taxon>Ophiostomataceae</taxon>
        <taxon>Ophiostoma</taxon>
    </lineage>
</organism>
<name>S3BWY2_OPHP1</name>
<dbReference type="GO" id="GO:0005829">
    <property type="term" value="C:cytosol"/>
    <property type="evidence" value="ECO:0007669"/>
    <property type="project" value="UniProtKB-SubCell"/>
</dbReference>
<dbReference type="SUPFAM" id="SSF100950">
    <property type="entry name" value="NagB/RpiA/CoA transferase-like"/>
    <property type="match status" value="1"/>
</dbReference>
<evidence type="ECO:0000256" key="2">
    <source>
        <dbReference type="ARBA" id="ARBA00007251"/>
    </source>
</evidence>
<dbReference type="OMA" id="MRDYVIC"/>
<comment type="subunit">
    <text evidence="8">Component of the translation initiation factor 2B (eIF2B) complex which is a heterodecamer of two sets of five different subunits: alpha, beta, gamma, delta and epsilon. Subunits alpha, beta and delta comprise a regulatory subcomplex and subunits epsilon and gamma comprise a catalytic subcomplex. Within the complex, the hexameric regulatory complex resides at the center, with the two heterodimeric catalytic subcomplexes bound on opposite sides.</text>
</comment>